<feature type="domain" description="Sulfatase N-terminal" evidence="5">
    <location>
        <begin position="29"/>
        <end position="397"/>
    </location>
</feature>
<evidence type="ECO:0000256" key="4">
    <source>
        <dbReference type="ARBA" id="ARBA00022837"/>
    </source>
</evidence>
<comment type="caution">
    <text evidence="6">The sequence shown here is derived from an EMBL/GenBank/DDBJ whole genome shotgun (WGS) entry which is preliminary data.</text>
</comment>
<dbReference type="InterPro" id="IPR050738">
    <property type="entry name" value="Sulfatase"/>
</dbReference>
<dbReference type="Gene3D" id="3.40.720.10">
    <property type="entry name" value="Alkaline Phosphatase, subunit A"/>
    <property type="match status" value="1"/>
</dbReference>
<dbReference type="GO" id="GO:0004065">
    <property type="term" value="F:arylsulfatase activity"/>
    <property type="evidence" value="ECO:0007669"/>
    <property type="project" value="TreeGrafter"/>
</dbReference>
<dbReference type="Gene3D" id="3.30.1120.10">
    <property type="match status" value="1"/>
</dbReference>
<dbReference type="PANTHER" id="PTHR42693">
    <property type="entry name" value="ARYLSULFATASE FAMILY MEMBER"/>
    <property type="match status" value="1"/>
</dbReference>
<evidence type="ECO:0000256" key="1">
    <source>
        <dbReference type="ARBA" id="ARBA00008779"/>
    </source>
</evidence>
<dbReference type="SUPFAM" id="SSF53649">
    <property type="entry name" value="Alkaline phosphatase-like"/>
    <property type="match status" value="1"/>
</dbReference>
<evidence type="ECO:0000256" key="3">
    <source>
        <dbReference type="ARBA" id="ARBA00022801"/>
    </source>
</evidence>
<dbReference type="OrthoDB" id="9765065at2"/>
<dbReference type="Proteomes" id="UP000244956">
    <property type="component" value="Unassembled WGS sequence"/>
</dbReference>
<keyword evidence="3" id="KW-0378">Hydrolase</keyword>
<gene>
    <name evidence="6" type="ORF">DDZ16_13060</name>
</gene>
<evidence type="ECO:0000313" key="6">
    <source>
        <dbReference type="EMBL" id="PWD98921.1"/>
    </source>
</evidence>
<sequence>MNYRSILIFLGLAILGAFTGIGLKAQNRPNIVVVYLDDLGYGDLSCYGATAVETPNVDKLAEGGMKFTDAHCSAAMCTPSRFSLLTGRYAFRNNAAILPGDAPMLITEDMPTLPGMLQKYGYKTAVVGKWHLGLGDGNVDWNGKITPGPLEIGFDYSYLIPATGDRVPCVLVENHHVVGLDPEDPIEVSYKEKVGADPTGLENPDLLRYQADKQHAKTIVNGVSRIGYMSGGNAARWNDETVPHQMLHKARDFMNQNQDRPFFLYFAFHDIHVPRLPDYRFQGATDMGVRGDAIVQMDWVTGQLMKHLEELGIADNTMIVFSSDNGPVLNDGYEDESVEKLGNHKPAGPFRGGKYSAFEGGTRVPTIVYWPAKIKPGESDALWGHMDLYASIAEIVGHELSDNEAPDSFNVLDAITGASDEGREYLLEEAYTFSLRKGDFKYIQPVEEIKNSWIENSKGIESGLSVAPQFYDLSKDIGETNNIARQNKGLVKKMEKELKRILEGQKSR</sequence>
<evidence type="ECO:0000256" key="2">
    <source>
        <dbReference type="ARBA" id="ARBA00022723"/>
    </source>
</evidence>
<keyword evidence="2" id="KW-0479">Metal-binding</keyword>
<keyword evidence="4" id="KW-0106">Calcium</keyword>
<comment type="similarity">
    <text evidence="1">Belongs to the sulfatase family.</text>
</comment>
<keyword evidence="7" id="KW-1185">Reference proteome</keyword>
<dbReference type="PROSITE" id="PS00523">
    <property type="entry name" value="SULFATASE_1"/>
    <property type="match status" value="1"/>
</dbReference>
<proteinExistence type="inferred from homology"/>
<name>A0A2U2B765_9BACT</name>
<dbReference type="PANTHER" id="PTHR42693:SF33">
    <property type="entry name" value="ARYLSULFATASE"/>
    <property type="match status" value="1"/>
</dbReference>
<protein>
    <submittedName>
        <fullName evidence="6">Arylsulfatase</fullName>
    </submittedName>
</protein>
<dbReference type="EMBL" id="QEWP01000010">
    <property type="protein sequence ID" value="PWD98921.1"/>
    <property type="molecule type" value="Genomic_DNA"/>
</dbReference>
<dbReference type="InterPro" id="IPR000917">
    <property type="entry name" value="Sulfatase_N"/>
</dbReference>
<dbReference type="GO" id="GO:0046872">
    <property type="term" value="F:metal ion binding"/>
    <property type="evidence" value="ECO:0007669"/>
    <property type="project" value="UniProtKB-KW"/>
</dbReference>
<accession>A0A2U2B765</accession>
<dbReference type="PROSITE" id="PS00149">
    <property type="entry name" value="SULFATASE_2"/>
    <property type="match status" value="1"/>
</dbReference>
<evidence type="ECO:0000259" key="5">
    <source>
        <dbReference type="Pfam" id="PF00884"/>
    </source>
</evidence>
<dbReference type="AlphaFoldDB" id="A0A2U2B765"/>
<dbReference type="Pfam" id="PF00884">
    <property type="entry name" value="Sulfatase"/>
    <property type="match status" value="1"/>
</dbReference>
<evidence type="ECO:0000313" key="7">
    <source>
        <dbReference type="Proteomes" id="UP000244956"/>
    </source>
</evidence>
<dbReference type="RefSeq" id="WP_109264920.1">
    <property type="nucleotide sequence ID" value="NZ_QEWP01000010.1"/>
</dbReference>
<dbReference type="CDD" id="cd16143">
    <property type="entry name" value="ARS_like"/>
    <property type="match status" value="1"/>
</dbReference>
<dbReference type="InterPro" id="IPR017850">
    <property type="entry name" value="Alkaline_phosphatase_core_sf"/>
</dbReference>
<reference evidence="6 7" key="1">
    <citation type="submission" date="2018-05" db="EMBL/GenBank/DDBJ databases">
        <title>Marinilabilia rubrum sp. nov., isolated from saltern sediment.</title>
        <authorList>
            <person name="Zhang R."/>
        </authorList>
    </citation>
    <scope>NUCLEOTIDE SEQUENCE [LARGE SCALE GENOMIC DNA]</scope>
    <source>
        <strain evidence="6 7">WTE16</strain>
    </source>
</reference>
<organism evidence="6 7">
    <name type="scientific">Marinilabilia rubra</name>
    <dbReference type="NCBI Taxonomy" id="2162893"/>
    <lineage>
        <taxon>Bacteria</taxon>
        <taxon>Pseudomonadati</taxon>
        <taxon>Bacteroidota</taxon>
        <taxon>Bacteroidia</taxon>
        <taxon>Marinilabiliales</taxon>
        <taxon>Marinilabiliaceae</taxon>
        <taxon>Marinilabilia</taxon>
    </lineage>
</organism>
<dbReference type="InterPro" id="IPR024607">
    <property type="entry name" value="Sulfatase_CS"/>
</dbReference>